<dbReference type="Pfam" id="PF00387">
    <property type="entry name" value="PI-PLC-Y"/>
    <property type="match status" value="1"/>
</dbReference>
<dbReference type="PROSITE" id="PS50007">
    <property type="entry name" value="PIPLC_X_DOMAIN"/>
    <property type="match status" value="1"/>
</dbReference>
<feature type="compositionally biased region" description="Basic and acidic residues" evidence="4">
    <location>
        <begin position="152"/>
        <end position="161"/>
    </location>
</feature>
<organism evidence="6 7">
    <name type="scientific">Purpureocillium lilacinum</name>
    <name type="common">Paecilomyces lilacinus</name>
    <dbReference type="NCBI Taxonomy" id="33203"/>
    <lineage>
        <taxon>Eukaryota</taxon>
        <taxon>Fungi</taxon>
        <taxon>Dikarya</taxon>
        <taxon>Ascomycota</taxon>
        <taxon>Pezizomycotina</taxon>
        <taxon>Sordariomycetes</taxon>
        <taxon>Hypocreomycetidae</taxon>
        <taxon>Hypocreales</taxon>
        <taxon>Ophiocordycipitaceae</taxon>
        <taxon>Purpureocillium</taxon>
    </lineage>
</organism>
<comment type="caution">
    <text evidence="6">The sequence shown here is derived from an EMBL/GenBank/DDBJ whole genome shotgun (WGS) entry which is preliminary data.</text>
</comment>
<feature type="domain" description="PI-PLC Y-box" evidence="5">
    <location>
        <begin position="1713"/>
        <end position="1826"/>
    </location>
</feature>
<feature type="compositionally biased region" description="Low complexity" evidence="4">
    <location>
        <begin position="1331"/>
        <end position="1347"/>
    </location>
</feature>
<dbReference type="PROSITE" id="PS50008">
    <property type="entry name" value="PIPLC_Y_DOMAIN"/>
    <property type="match status" value="1"/>
</dbReference>
<protein>
    <submittedName>
        <fullName evidence="6">DUF1740-domain-containing protein</fullName>
    </submittedName>
</protein>
<dbReference type="GO" id="GO:0035556">
    <property type="term" value="P:intracellular signal transduction"/>
    <property type="evidence" value="ECO:0007669"/>
    <property type="project" value="InterPro"/>
</dbReference>
<dbReference type="InterPro" id="IPR056584">
    <property type="entry name" value="EF-hand_15"/>
</dbReference>
<comment type="similarity">
    <text evidence="2">Belongs to the NRDE2 family.</text>
</comment>
<dbReference type="Pfam" id="PF08424">
    <property type="entry name" value="NRDE-2"/>
    <property type="match status" value="1"/>
</dbReference>
<dbReference type="GO" id="GO:0006629">
    <property type="term" value="P:lipid metabolic process"/>
    <property type="evidence" value="ECO:0007669"/>
    <property type="project" value="InterPro"/>
</dbReference>
<proteinExistence type="inferred from homology"/>
<dbReference type="GO" id="GO:1902369">
    <property type="term" value="P:negative regulation of RNA catabolic process"/>
    <property type="evidence" value="ECO:0007669"/>
    <property type="project" value="TreeGrafter"/>
</dbReference>
<feature type="region of interest" description="Disordered" evidence="4">
    <location>
        <begin position="1327"/>
        <end position="1371"/>
    </location>
</feature>
<feature type="compositionally biased region" description="Basic residues" evidence="4">
    <location>
        <begin position="137"/>
        <end position="151"/>
    </location>
</feature>
<feature type="compositionally biased region" description="Low complexity" evidence="4">
    <location>
        <begin position="53"/>
        <end position="62"/>
    </location>
</feature>
<dbReference type="InterPro" id="IPR017946">
    <property type="entry name" value="PLC-like_Pdiesterase_TIM-brl"/>
</dbReference>
<feature type="compositionally biased region" description="Basic residues" evidence="4">
    <location>
        <begin position="162"/>
        <end position="172"/>
    </location>
</feature>
<dbReference type="InterPro" id="IPR011990">
    <property type="entry name" value="TPR-like_helical_dom_sf"/>
</dbReference>
<dbReference type="InterPro" id="IPR035892">
    <property type="entry name" value="C2_domain_sf"/>
</dbReference>
<dbReference type="GO" id="GO:0071013">
    <property type="term" value="C:catalytic step 2 spliceosome"/>
    <property type="evidence" value="ECO:0007669"/>
    <property type="project" value="TreeGrafter"/>
</dbReference>
<sequence>MAAGDDGDGDNGKKLSVPKFSSFKPKPAPEGRGENPPAKKGERGGDDKKELSVPKFSSFKPKASSRDDSENLSAREQDRGRDKSRSDDRHRDSHRLERRHRDDSRSDNHRRENHRSERRRREDSRSGDRHRDDPRHERRRRDSHRSERPKRHREDSRSEQSHRRHRSKRRRGTSSGRDESSEPESRRASRKDDEKPREGSRRLDRASDKGPVSGVPGLFVIDTKGDPLIRKYGLDRSKVPAFRRYGGGRVLGTDGRLVIHYDGPQETFSLVFPGERGRSLAKDGLRSTGWQSRNPVRMRAPKHDAAEEKPGDYISLEGTRKSKRQSESEDSSDDEQPVWRSIKGKATSGQIIKSDPDGDEGESSAEDFDDTEGDNPLKWKSILLNRRVKEHPEDIDSWMELVDHQDDLMHAGGIIDGRTADDTAHSFSEIKLSMLESALPHATKAKDRERVLDALMHEGSQIWTSKTAAKRWHDISAEELESFALWKTHLNFAMSDISTVDYDTVKQMLLDRLHRVVARNGLYTPQDILQAIYVFLRATRFIHDSGYQELAIAAWQALLELNLLRPNQRLGQAVALEAFEEFWESEVPRIGEAQSLGWKHFVEFGGEPPAAAKAKQSIDPELSMDTYMWGVLERLQERQARMPARTLDDGTDDDPFRIVMFSDLRPLLFQIPATFLPTVYEELIDSFLLFCGLPPAFDSSLWTTMAQGDQFLAAAGANIEQKPAWEAKEGEEGEKIQRKHPRLASGLSRAKLSPGLLFGGPSWFQHLDHARHQGDFDMSWVQNTLKQLAHSGTAPRLALYYLGVCFAREPESIRKPAKALLKKYPCEAELYDAYALAEYANDDEDVAIKVLSSATSSKHLAPASTVCSLLRTWSWIELDNGNKCSATKRLCACVDESFKRARLNDEQVSPTVILKAKQMLKSQAESCLYGGKAEQASVHLECLILLSYLTDVGGSEPASESQGNIAAAMFTLQDLSKEVVALEGGLAMHELMLQFAARLLYWHASKGPFRRVFLREQLSSFIERFPRNTIFLLLFEWTDVNFRVINETRNVLDDKVLVKGTDCVSSRIFSIQYEMAQGNAHSTKAAFERALKSDVCKSSVGLWIGYVRFVYSQKQWLRQPARDVLYRGLKNCPWSKNLLMEAFGTLVRDMKPDELLSVYREMTSKGMRVHVDMEDYMAKTAERLKHRVGLVARAPENSGLEAREQTAIKGDPGAVGADQEDPPVPLLLACGANPPVAIVPGFGAGGNPAPGSEWLAAREGTESGQRLRVTICVRRAVSGFIESHQHQPKALYDSRDSRDSRPTTPLAHSHKANSGLLTALGHQATPPISVTTQTCPPTTPTKTRTCTSAAHDMTHPDQPLDSLRQAGGGASETVRAVKTLGEHTIPYLRQIFESHAGPDKTWTAAQVKTFIQHVQQGDDATPAAAHLLGQATVDFNGFLAYMTSADSAITAPWQKCDLSWPLASYYISSSHNTYLSGNQLSSDSTTAAYTNVLLRGCRCVEIDVWDGDESDAESSASSDSEDESNTKVGKPKATKPKTKRSKLSMLKDKLPDSLSAKLEKTSLGKKLEAKDGHKVESVDQPEVAMIEPRVLHGYTLTKEVSFRDVCVAIRESAFAVTDLPLIISLEVHCNAEQQATMVKIMKEVWQGFLVAEPETPAHLLPSPEELRGKILIKVKHVPADAAVPETSDSGEDDRVPTDKTGQPKKLPKIIQELSRLGVYTQAVSFKNWTQPEATNPMHIFSLSENKFLDHHEKFGMDLFNHNKQYLMRAYPSGLRISSSNLNPPVFWGSGTQVVALNWQQTDEGMMLNEGMFAGTGGYVLKPEGFRPNLESKPSQVATIPRKTLALNITFLAAQSIPLPHDNTTVKGFKPYIKTEIHVDASHLSPLNDGHGHESEFKERTRTHRGCDVDFSGEKVSFSGIGGLIEELTFVRFTVRDDEIGRDDLAAWACVRLDRLGQGYRFIHLMDDKGALTDGVVLVKVERILT</sequence>
<feature type="region of interest" description="Disordered" evidence="4">
    <location>
        <begin position="1283"/>
        <end position="1311"/>
    </location>
</feature>
<feature type="compositionally biased region" description="Acidic residues" evidence="4">
    <location>
        <begin position="357"/>
        <end position="373"/>
    </location>
</feature>
<evidence type="ECO:0000256" key="1">
    <source>
        <dbReference type="ARBA" id="ARBA00004123"/>
    </source>
</evidence>
<feature type="compositionally biased region" description="Basic and acidic residues" evidence="4">
    <location>
        <begin position="301"/>
        <end position="311"/>
    </location>
</feature>
<evidence type="ECO:0000256" key="2">
    <source>
        <dbReference type="ARBA" id="ARBA00009265"/>
    </source>
</evidence>
<dbReference type="CDD" id="cd08598">
    <property type="entry name" value="PI-PLC1c_yeast"/>
    <property type="match status" value="1"/>
</dbReference>
<dbReference type="Pfam" id="PF00388">
    <property type="entry name" value="PI-PLC-X"/>
    <property type="match status" value="1"/>
</dbReference>
<feature type="region of interest" description="Disordered" evidence="4">
    <location>
        <begin position="1510"/>
        <end position="1544"/>
    </location>
</feature>
<feature type="compositionally biased region" description="Basic and acidic residues" evidence="4">
    <location>
        <begin position="119"/>
        <end position="136"/>
    </location>
</feature>
<keyword evidence="3" id="KW-0539">Nucleus</keyword>
<dbReference type="InterPro" id="IPR000909">
    <property type="entry name" value="PLipase_C_PInositol-sp_X_dom"/>
</dbReference>
<dbReference type="GO" id="GO:0031048">
    <property type="term" value="P:regulatory ncRNA-mediated heterochromatin formation"/>
    <property type="evidence" value="ECO:0007669"/>
    <property type="project" value="TreeGrafter"/>
</dbReference>
<feature type="compositionally biased region" description="Basic and acidic residues" evidence="4">
    <location>
        <begin position="176"/>
        <end position="208"/>
    </location>
</feature>
<evidence type="ECO:0000313" key="7">
    <source>
        <dbReference type="Proteomes" id="UP000245956"/>
    </source>
</evidence>
<dbReference type="GO" id="GO:0004435">
    <property type="term" value="F:phosphatidylinositol-4,5-bisphosphate phospholipase C activity"/>
    <property type="evidence" value="ECO:0007669"/>
    <property type="project" value="InterPro"/>
</dbReference>
<dbReference type="EMBL" id="LCWV01000003">
    <property type="protein sequence ID" value="PWI74952.1"/>
    <property type="molecule type" value="Genomic_DNA"/>
</dbReference>
<feature type="compositionally biased region" description="Basic residues" evidence="4">
    <location>
        <begin position="1529"/>
        <end position="1542"/>
    </location>
</feature>
<dbReference type="InterPro" id="IPR001192">
    <property type="entry name" value="PI-PLC_fam"/>
</dbReference>
<feature type="compositionally biased region" description="Basic and acidic residues" evidence="4">
    <location>
        <begin position="27"/>
        <end position="52"/>
    </location>
</feature>
<reference evidence="6 7" key="1">
    <citation type="journal article" date="2016" name="Front. Microbiol.">
        <title>Genome and transcriptome sequences reveal the specific parasitism of the nematophagous Purpureocillium lilacinum 36-1.</title>
        <authorList>
            <person name="Xie J."/>
            <person name="Li S."/>
            <person name="Mo C."/>
            <person name="Xiao X."/>
            <person name="Peng D."/>
            <person name="Wang G."/>
            <person name="Xiao Y."/>
        </authorList>
    </citation>
    <scope>NUCLEOTIDE SEQUENCE [LARGE SCALE GENOMIC DNA]</scope>
    <source>
        <strain evidence="6 7">36-1</strain>
    </source>
</reference>
<dbReference type="PANTHER" id="PTHR13471">
    <property type="entry name" value="TETRATRICOPEPTIDE-LIKE HELICAL"/>
    <property type="match status" value="1"/>
</dbReference>
<feature type="region of interest" description="Disordered" evidence="4">
    <location>
        <begin position="1"/>
        <end position="221"/>
    </location>
</feature>
<dbReference type="PANTHER" id="PTHR13471:SF0">
    <property type="entry name" value="NUCLEAR EXOSOME REGULATOR NRDE2"/>
    <property type="match status" value="1"/>
</dbReference>
<feature type="region of interest" description="Disordered" evidence="4">
    <location>
        <begin position="279"/>
        <end position="374"/>
    </location>
</feature>
<dbReference type="CDD" id="cd00275">
    <property type="entry name" value="C2_PLC_like"/>
    <property type="match status" value="1"/>
</dbReference>
<dbReference type="Pfam" id="PF23617">
    <property type="entry name" value="EF-hand_15"/>
    <property type="match status" value="1"/>
</dbReference>
<evidence type="ECO:0000313" key="6">
    <source>
        <dbReference type="EMBL" id="PWI74952.1"/>
    </source>
</evidence>
<evidence type="ECO:0000256" key="3">
    <source>
        <dbReference type="ARBA" id="ARBA00023242"/>
    </source>
</evidence>
<evidence type="ECO:0000259" key="5">
    <source>
        <dbReference type="PROSITE" id="PS50008"/>
    </source>
</evidence>
<accession>A0A2U3EKE4</accession>
<dbReference type="Gene3D" id="3.20.20.190">
    <property type="entry name" value="Phosphatidylinositol (PI) phosphodiesterase"/>
    <property type="match status" value="1"/>
</dbReference>
<feature type="compositionally biased region" description="Basic and acidic residues" evidence="4">
    <location>
        <begin position="318"/>
        <end position="327"/>
    </location>
</feature>
<feature type="compositionally biased region" description="Basic and acidic residues" evidence="4">
    <location>
        <begin position="1292"/>
        <end position="1301"/>
    </location>
</feature>
<feature type="compositionally biased region" description="Low complexity" evidence="4">
    <location>
        <begin position="14"/>
        <end position="25"/>
    </location>
</feature>
<dbReference type="SUPFAM" id="SSF51695">
    <property type="entry name" value="PLC-like phosphodiesterases"/>
    <property type="match status" value="1"/>
</dbReference>
<evidence type="ECO:0000256" key="4">
    <source>
        <dbReference type="SAM" id="MobiDB-lite"/>
    </source>
</evidence>
<dbReference type="Gene3D" id="1.25.40.10">
    <property type="entry name" value="Tetratricopeptide repeat domain"/>
    <property type="match status" value="1"/>
</dbReference>
<gene>
    <name evidence="6" type="ORF">PCL_08266</name>
</gene>
<dbReference type="InterPro" id="IPR001711">
    <property type="entry name" value="PLipase_C_Pinositol-sp_Y"/>
</dbReference>
<dbReference type="SMART" id="SM00148">
    <property type="entry name" value="PLCXc"/>
    <property type="match status" value="1"/>
</dbReference>
<dbReference type="Gene3D" id="2.60.40.150">
    <property type="entry name" value="C2 domain"/>
    <property type="match status" value="1"/>
</dbReference>
<name>A0A2U3EKE4_PURLI</name>
<comment type="subcellular location">
    <subcellularLocation>
        <location evidence="1">Nucleus</location>
    </subcellularLocation>
</comment>
<feature type="compositionally biased region" description="Basic and acidic residues" evidence="4">
    <location>
        <begin position="64"/>
        <end position="110"/>
    </location>
</feature>
<dbReference type="Proteomes" id="UP000245956">
    <property type="component" value="Unassembled WGS sequence"/>
</dbReference>
<dbReference type="SMART" id="SM00149">
    <property type="entry name" value="PLCYc"/>
    <property type="match status" value="1"/>
</dbReference>
<dbReference type="PRINTS" id="PR00390">
    <property type="entry name" value="PHPHLIPASEC"/>
</dbReference>
<dbReference type="InterPro" id="IPR013633">
    <property type="entry name" value="NRDE-2"/>
</dbReference>
<feature type="region of interest" description="Disordered" evidence="4">
    <location>
        <begin position="1681"/>
        <end position="1703"/>
    </location>
</feature>